<sequence length="146" mass="16258">MSVACRMANGHSLIALSILLPKRPLIGAFFKIVRFFERLLLPILHSHPETPDKTLVPLMPSVHRAIFRPFETGVVPTPGDGQCDGSSCNTQRLKSLSYAPLSGQALMTVPHPGEYHHWIGRPKPFATSDLRHNRPARCHRLILKLG</sequence>
<protein>
    <submittedName>
        <fullName evidence="1">Uncharacterized protein</fullName>
    </submittedName>
</protein>
<keyword evidence="2" id="KW-1185">Reference proteome</keyword>
<comment type="caution">
    <text evidence="1">The sequence shown here is derived from an EMBL/GenBank/DDBJ whole genome shotgun (WGS) entry which is preliminary data.</text>
</comment>
<proteinExistence type="predicted"/>
<dbReference type="Proteomes" id="UP000696280">
    <property type="component" value="Unassembled WGS sequence"/>
</dbReference>
<dbReference type="AlphaFoldDB" id="A0A9N9L5J3"/>
<reference evidence="1" key="1">
    <citation type="submission" date="2021-07" db="EMBL/GenBank/DDBJ databases">
        <authorList>
            <person name="Durling M."/>
        </authorList>
    </citation>
    <scope>NUCLEOTIDE SEQUENCE</scope>
</reference>
<accession>A0A9N9L5J3</accession>
<evidence type="ECO:0000313" key="2">
    <source>
        <dbReference type="Proteomes" id="UP000696280"/>
    </source>
</evidence>
<organism evidence="1 2">
    <name type="scientific">Hymenoscyphus fraxineus</name>
    <dbReference type="NCBI Taxonomy" id="746836"/>
    <lineage>
        <taxon>Eukaryota</taxon>
        <taxon>Fungi</taxon>
        <taxon>Dikarya</taxon>
        <taxon>Ascomycota</taxon>
        <taxon>Pezizomycotina</taxon>
        <taxon>Leotiomycetes</taxon>
        <taxon>Helotiales</taxon>
        <taxon>Helotiaceae</taxon>
        <taxon>Hymenoscyphus</taxon>
    </lineage>
</organism>
<name>A0A9N9L5J3_9HELO</name>
<evidence type="ECO:0000313" key="1">
    <source>
        <dbReference type="EMBL" id="CAG8958951.1"/>
    </source>
</evidence>
<gene>
    <name evidence="1" type="ORF">HYFRA_00012948</name>
</gene>
<dbReference type="EMBL" id="CAJVRL010000086">
    <property type="protein sequence ID" value="CAG8958951.1"/>
    <property type="molecule type" value="Genomic_DNA"/>
</dbReference>